<gene>
    <name evidence="2" type="ORF">COU20_01505</name>
</gene>
<dbReference type="Gene3D" id="3.90.550.10">
    <property type="entry name" value="Spore Coat Polysaccharide Biosynthesis Protein SpsA, Chain A"/>
    <property type="match status" value="1"/>
</dbReference>
<dbReference type="InterPro" id="IPR025877">
    <property type="entry name" value="MobA-like_NTP_Trfase"/>
</dbReference>
<proteinExistence type="predicted"/>
<feature type="domain" description="MobA-like NTP transferase" evidence="1">
    <location>
        <begin position="4"/>
        <end position="55"/>
    </location>
</feature>
<evidence type="ECO:0000313" key="2">
    <source>
        <dbReference type="EMBL" id="PIR82619.1"/>
    </source>
</evidence>
<evidence type="ECO:0000259" key="1">
    <source>
        <dbReference type="Pfam" id="PF12804"/>
    </source>
</evidence>
<dbReference type="EMBL" id="PFBM01000010">
    <property type="protein sequence ID" value="PIR82619.1"/>
    <property type="molecule type" value="Genomic_DNA"/>
</dbReference>
<dbReference type="GO" id="GO:0016779">
    <property type="term" value="F:nucleotidyltransferase activity"/>
    <property type="evidence" value="ECO:0007669"/>
    <property type="project" value="UniProtKB-ARBA"/>
</dbReference>
<dbReference type="Proteomes" id="UP000231379">
    <property type="component" value="Unassembled WGS sequence"/>
</dbReference>
<evidence type="ECO:0000313" key="3">
    <source>
        <dbReference type="Proteomes" id="UP000231379"/>
    </source>
</evidence>
<sequence length="62" mass="6634">MDIVILAGGRGSRMGALSHRKQKGTLRFQSRSILARIVDSILAQKEINTVWVATGICGHGAS</sequence>
<reference evidence="3" key="1">
    <citation type="submission" date="2017-09" db="EMBL/GenBank/DDBJ databases">
        <title>Depth-based differentiation of microbial function through sediment-hosted aquifers and enrichment of novel symbionts in the deep terrestrial subsurface.</title>
        <authorList>
            <person name="Probst A.J."/>
            <person name="Ladd B."/>
            <person name="Jarett J.K."/>
            <person name="Geller-Mcgrath D.E."/>
            <person name="Sieber C.M.K."/>
            <person name="Emerson J.B."/>
            <person name="Anantharaman K."/>
            <person name="Thomas B.C."/>
            <person name="Malmstrom R."/>
            <person name="Stieglmeier M."/>
            <person name="Klingl A."/>
            <person name="Woyke T."/>
            <person name="Ryan C.M."/>
            <person name="Banfield J.F."/>
        </authorList>
    </citation>
    <scope>NUCLEOTIDE SEQUENCE [LARGE SCALE GENOMIC DNA]</scope>
</reference>
<protein>
    <recommendedName>
        <fullName evidence="1">MobA-like NTP transferase domain-containing protein</fullName>
    </recommendedName>
</protein>
<comment type="caution">
    <text evidence="2">The sequence shown here is derived from an EMBL/GenBank/DDBJ whole genome shotgun (WGS) entry which is preliminary data.</text>
</comment>
<dbReference type="InterPro" id="IPR029044">
    <property type="entry name" value="Nucleotide-diphossugar_trans"/>
</dbReference>
<dbReference type="AlphaFoldDB" id="A0A2H0U874"/>
<organism evidence="2 3">
    <name type="scientific">Candidatus Kaiserbacteria bacterium CG10_big_fil_rev_8_21_14_0_10_59_10</name>
    <dbReference type="NCBI Taxonomy" id="1974612"/>
    <lineage>
        <taxon>Bacteria</taxon>
        <taxon>Candidatus Kaiseribacteriota</taxon>
    </lineage>
</organism>
<dbReference type="SUPFAM" id="SSF53448">
    <property type="entry name" value="Nucleotide-diphospho-sugar transferases"/>
    <property type="match status" value="1"/>
</dbReference>
<name>A0A2H0U874_9BACT</name>
<accession>A0A2H0U874</accession>
<dbReference type="Pfam" id="PF12804">
    <property type="entry name" value="NTP_transf_3"/>
    <property type="match status" value="1"/>
</dbReference>